<protein>
    <recommendedName>
        <fullName evidence="2">Repeat protein (TIGR03806 family)</fullName>
    </recommendedName>
</protein>
<name>A0AAU7BTE8_9FLAO</name>
<reference evidence="1" key="1">
    <citation type="submission" date="2024-05" db="EMBL/GenBank/DDBJ databases">
        <title>Pontimicrobium maritimus sp. nov., isolated form sea water.</title>
        <authorList>
            <person name="Muhammad N."/>
            <person name="Vuong T.Q."/>
            <person name="Han H.L."/>
            <person name="Kim S.-G."/>
        </authorList>
    </citation>
    <scope>NUCLEOTIDE SEQUENCE</scope>
    <source>
        <strain evidence="1">SW4</strain>
    </source>
</reference>
<evidence type="ECO:0000313" key="1">
    <source>
        <dbReference type="EMBL" id="XBG61670.1"/>
    </source>
</evidence>
<dbReference type="EMBL" id="CP157199">
    <property type="protein sequence ID" value="XBG61670.1"/>
    <property type="molecule type" value="Genomic_DNA"/>
</dbReference>
<organism evidence="1">
    <name type="scientific">Pontimicrobium sp. SW4</name>
    <dbReference type="NCBI Taxonomy" id="3153519"/>
    <lineage>
        <taxon>Bacteria</taxon>
        <taxon>Pseudomonadati</taxon>
        <taxon>Bacteroidota</taxon>
        <taxon>Flavobacteriia</taxon>
        <taxon>Flavobacteriales</taxon>
        <taxon>Flavobacteriaceae</taxon>
        <taxon>Pontimicrobium</taxon>
    </lineage>
</organism>
<accession>A0AAU7BTE8</accession>
<dbReference type="RefSeq" id="WP_347924375.1">
    <property type="nucleotide sequence ID" value="NZ_CP157199.1"/>
</dbReference>
<sequence length="329" mass="37531">MKRLIIALVVSSLFTSCLNDSDDYVVLQDDPIVAQFLPNLSQLNLFVGDLNTLTINSNMFKYELNTQLFTDYAHKLRIIGLPEGATLQYEDDGFPIFPTGTLIAKTFYYNLDETDLNSAQQIIETRVLIKEETEWTIGNYVWNEEQTEAYLDTNEHQVKVDFVNEEGEDVEINYVVPGANDCTKCHSNSNDVTPIGPKLRTMNFDIDGVNQLQSFIDKGYLTDAPSLGEIEVLPNWEDDVNYSLEERSRAYFDINCAHCHTPGGFCEFQSTLDLAFETDFNDTNIFQRRFSISARMSYYFPGTSMPLIGTTMIHSEGYNLIQEYLDSLE</sequence>
<dbReference type="PROSITE" id="PS51257">
    <property type="entry name" value="PROKAR_LIPOPROTEIN"/>
    <property type="match status" value="1"/>
</dbReference>
<gene>
    <name evidence="1" type="ORF">ABGB03_01890</name>
</gene>
<evidence type="ECO:0008006" key="2">
    <source>
        <dbReference type="Google" id="ProtNLM"/>
    </source>
</evidence>
<proteinExistence type="predicted"/>
<dbReference type="AlphaFoldDB" id="A0AAU7BTE8"/>